<dbReference type="EMBL" id="MU266330">
    <property type="protein sequence ID" value="KAH7930743.1"/>
    <property type="molecule type" value="Genomic_DNA"/>
</dbReference>
<keyword evidence="2" id="KW-1185">Reference proteome</keyword>
<evidence type="ECO:0000313" key="1">
    <source>
        <dbReference type="EMBL" id="KAH7930743.1"/>
    </source>
</evidence>
<organism evidence="1 2">
    <name type="scientific">Leucogyrophana mollusca</name>
    <dbReference type="NCBI Taxonomy" id="85980"/>
    <lineage>
        <taxon>Eukaryota</taxon>
        <taxon>Fungi</taxon>
        <taxon>Dikarya</taxon>
        <taxon>Basidiomycota</taxon>
        <taxon>Agaricomycotina</taxon>
        <taxon>Agaricomycetes</taxon>
        <taxon>Agaricomycetidae</taxon>
        <taxon>Boletales</taxon>
        <taxon>Boletales incertae sedis</taxon>
        <taxon>Leucogyrophana</taxon>
    </lineage>
</organism>
<name>A0ACB8C111_9AGAM</name>
<proteinExistence type="predicted"/>
<protein>
    <submittedName>
        <fullName evidence="1">Uncharacterized protein</fullName>
    </submittedName>
</protein>
<gene>
    <name evidence="1" type="ORF">BV22DRAFT_1054533</name>
</gene>
<reference evidence="1" key="1">
    <citation type="journal article" date="2021" name="New Phytol.">
        <title>Evolutionary innovations through gain and loss of genes in the ectomycorrhizal Boletales.</title>
        <authorList>
            <person name="Wu G."/>
            <person name="Miyauchi S."/>
            <person name="Morin E."/>
            <person name="Kuo A."/>
            <person name="Drula E."/>
            <person name="Varga T."/>
            <person name="Kohler A."/>
            <person name="Feng B."/>
            <person name="Cao Y."/>
            <person name="Lipzen A."/>
            <person name="Daum C."/>
            <person name="Hundley H."/>
            <person name="Pangilinan J."/>
            <person name="Johnson J."/>
            <person name="Barry K."/>
            <person name="LaButti K."/>
            <person name="Ng V."/>
            <person name="Ahrendt S."/>
            <person name="Min B."/>
            <person name="Choi I.G."/>
            <person name="Park H."/>
            <person name="Plett J.M."/>
            <person name="Magnuson J."/>
            <person name="Spatafora J.W."/>
            <person name="Nagy L.G."/>
            <person name="Henrissat B."/>
            <person name="Grigoriev I.V."/>
            <person name="Yang Z.L."/>
            <person name="Xu J."/>
            <person name="Martin F.M."/>
        </authorList>
    </citation>
    <scope>NUCLEOTIDE SEQUENCE</scope>
    <source>
        <strain evidence="1">KUC20120723A-06</strain>
    </source>
</reference>
<comment type="caution">
    <text evidence="1">The sequence shown here is derived from an EMBL/GenBank/DDBJ whole genome shotgun (WGS) entry which is preliminary data.</text>
</comment>
<accession>A0ACB8C111</accession>
<evidence type="ECO:0000313" key="2">
    <source>
        <dbReference type="Proteomes" id="UP000790709"/>
    </source>
</evidence>
<sequence>MRLEWLLLLIPCAQAVRILHRVVHPNLPPPDFAELGSINPPTAELIPSSSLLDDLALFTDAVSPHLDGAMYQVALERPGDVDESMWSISTVKTCLLPQSTSDTLVLHFSASGQPFALDYFVSPVPHNGACPSTLESHPQKYPAHANTTVLLKYPRLPPLPELRAPPPLTPEGEPIAPLPEKSFIQKYWIYIVIGLGALLISGPSEEPASGSGGGAGSGGK</sequence>
<dbReference type="Proteomes" id="UP000790709">
    <property type="component" value="Unassembled WGS sequence"/>
</dbReference>